<accession>M0LVS0</accession>
<keyword evidence="3" id="KW-1185">Reference proteome</keyword>
<dbReference type="AlphaFoldDB" id="M0LVS0"/>
<comment type="caution">
    <text evidence="2">The sequence shown here is derived from an EMBL/GenBank/DDBJ whole genome shotgun (WGS) entry which is preliminary data.</text>
</comment>
<sequence>MSERSKWELYGGIAILFLGVLSVGLELFSLIVLGEHTEYFDGGWLTALELVFGTFLLARYRSDRFRELSRVIGESVYFRLALALLYLGFGILGAYLAIQAYSDVGEEGATIVLGLGALFAISGFATAGKIVLDSELA</sequence>
<dbReference type="EMBL" id="AOMB01000033">
    <property type="protein sequence ID" value="EMA37677.1"/>
    <property type="molecule type" value="Genomic_DNA"/>
</dbReference>
<keyword evidence="1" id="KW-0812">Transmembrane</keyword>
<gene>
    <name evidence="2" type="ORF">C447_11915</name>
</gene>
<dbReference type="Proteomes" id="UP000011566">
    <property type="component" value="Unassembled WGS sequence"/>
</dbReference>
<dbReference type="PATRIC" id="fig|1132509.6.peg.2712"/>
<feature type="transmembrane region" description="Helical" evidence="1">
    <location>
        <begin position="110"/>
        <end position="132"/>
    </location>
</feature>
<feature type="transmembrane region" description="Helical" evidence="1">
    <location>
        <begin position="12"/>
        <end position="33"/>
    </location>
</feature>
<keyword evidence="1" id="KW-1133">Transmembrane helix</keyword>
<feature type="transmembrane region" description="Helical" evidence="1">
    <location>
        <begin position="39"/>
        <end position="57"/>
    </location>
</feature>
<evidence type="ECO:0000313" key="3">
    <source>
        <dbReference type="Proteomes" id="UP000011566"/>
    </source>
</evidence>
<dbReference type="OrthoDB" id="210791at2157"/>
<reference evidence="2 3" key="1">
    <citation type="journal article" date="2014" name="PLoS Genet.">
        <title>Phylogenetically driven sequencing of extremely halophilic archaea reveals strategies for static and dynamic osmo-response.</title>
        <authorList>
            <person name="Becker E.A."/>
            <person name="Seitzer P.M."/>
            <person name="Tritt A."/>
            <person name="Larsen D."/>
            <person name="Krusor M."/>
            <person name="Yao A.I."/>
            <person name="Wu D."/>
            <person name="Madern D."/>
            <person name="Eisen J.A."/>
            <person name="Darling A.E."/>
            <person name="Facciotti M.T."/>
        </authorList>
    </citation>
    <scope>NUCLEOTIDE SEQUENCE [LARGE SCALE GENOMIC DNA]</scope>
    <source>
        <strain evidence="2 3">100A6</strain>
    </source>
</reference>
<protein>
    <submittedName>
        <fullName evidence="2">Uncharacterized protein</fullName>
    </submittedName>
</protein>
<dbReference type="RefSeq" id="WP_007694149.1">
    <property type="nucleotide sequence ID" value="NZ_AJRK01000047.1"/>
</dbReference>
<organism evidence="2 3">
    <name type="scientific">Halococcus hamelinensis 100A6</name>
    <dbReference type="NCBI Taxonomy" id="1132509"/>
    <lineage>
        <taxon>Archaea</taxon>
        <taxon>Methanobacteriati</taxon>
        <taxon>Methanobacteriota</taxon>
        <taxon>Stenosarchaea group</taxon>
        <taxon>Halobacteria</taxon>
        <taxon>Halobacteriales</taxon>
        <taxon>Halococcaceae</taxon>
        <taxon>Halococcus</taxon>
    </lineage>
</organism>
<evidence type="ECO:0000313" key="2">
    <source>
        <dbReference type="EMBL" id="EMA37677.1"/>
    </source>
</evidence>
<keyword evidence="1" id="KW-0472">Membrane</keyword>
<evidence type="ECO:0000256" key="1">
    <source>
        <dbReference type="SAM" id="Phobius"/>
    </source>
</evidence>
<proteinExistence type="predicted"/>
<name>M0LVS0_9EURY</name>
<feature type="transmembrane region" description="Helical" evidence="1">
    <location>
        <begin position="77"/>
        <end position="98"/>
    </location>
</feature>